<dbReference type="EMBL" id="JARJCN010000006">
    <property type="protein sequence ID" value="KAJ7100071.1"/>
    <property type="molecule type" value="Genomic_DNA"/>
</dbReference>
<organism evidence="1 2">
    <name type="scientific">Mycena belliarum</name>
    <dbReference type="NCBI Taxonomy" id="1033014"/>
    <lineage>
        <taxon>Eukaryota</taxon>
        <taxon>Fungi</taxon>
        <taxon>Dikarya</taxon>
        <taxon>Basidiomycota</taxon>
        <taxon>Agaricomycotina</taxon>
        <taxon>Agaricomycetes</taxon>
        <taxon>Agaricomycetidae</taxon>
        <taxon>Agaricales</taxon>
        <taxon>Marasmiineae</taxon>
        <taxon>Mycenaceae</taxon>
        <taxon>Mycena</taxon>
    </lineage>
</organism>
<comment type="caution">
    <text evidence="1">The sequence shown here is derived from an EMBL/GenBank/DDBJ whole genome shotgun (WGS) entry which is preliminary data.</text>
</comment>
<reference evidence="1" key="1">
    <citation type="submission" date="2023-03" db="EMBL/GenBank/DDBJ databases">
        <title>Massive genome expansion in bonnet fungi (Mycena s.s.) driven by repeated elements and novel gene families across ecological guilds.</title>
        <authorList>
            <consortium name="Lawrence Berkeley National Laboratory"/>
            <person name="Harder C.B."/>
            <person name="Miyauchi S."/>
            <person name="Viragh M."/>
            <person name="Kuo A."/>
            <person name="Thoen E."/>
            <person name="Andreopoulos B."/>
            <person name="Lu D."/>
            <person name="Skrede I."/>
            <person name="Drula E."/>
            <person name="Henrissat B."/>
            <person name="Morin E."/>
            <person name="Kohler A."/>
            <person name="Barry K."/>
            <person name="LaButti K."/>
            <person name="Morin E."/>
            <person name="Salamov A."/>
            <person name="Lipzen A."/>
            <person name="Mereny Z."/>
            <person name="Hegedus B."/>
            <person name="Baldrian P."/>
            <person name="Stursova M."/>
            <person name="Weitz H."/>
            <person name="Taylor A."/>
            <person name="Grigoriev I.V."/>
            <person name="Nagy L.G."/>
            <person name="Martin F."/>
            <person name="Kauserud H."/>
        </authorList>
    </citation>
    <scope>NUCLEOTIDE SEQUENCE</scope>
    <source>
        <strain evidence="1">CBHHK173m</strain>
    </source>
</reference>
<accession>A0AAD6UG04</accession>
<proteinExistence type="predicted"/>
<keyword evidence="2" id="KW-1185">Reference proteome</keyword>
<name>A0AAD6UG04_9AGAR</name>
<gene>
    <name evidence="1" type="ORF">B0H15DRAFT_944449</name>
</gene>
<dbReference type="Proteomes" id="UP001222325">
    <property type="component" value="Unassembled WGS sequence"/>
</dbReference>
<evidence type="ECO:0000313" key="1">
    <source>
        <dbReference type="EMBL" id="KAJ7100071.1"/>
    </source>
</evidence>
<evidence type="ECO:0000313" key="2">
    <source>
        <dbReference type="Proteomes" id="UP001222325"/>
    </source>
</evidence>
<protein>
    <submittedName>
        <fullName evidence="1">Uncharacterized protein</fullName>
    </submittedName>
</protein>
<sequence length="212" mass="22938">MSLLSSLTLADFSVIATPSPDGSAFLNHYKLKASDTSGVLILGILQDILVIYVLGAPSAAQAATFDIFRDQTRLLHDLAELGSHDTSRVSSTPLCFGDDLDQRQIVTSEQRWTQGALSDSCGFLYIRVTPQTVHDVSDVSLDPGHAFPASVTEVPVLLGPGAVSVGSMLACEVELFRADVPLPCRSTHLVYERIYGVNARLSIKFYRTRPVT</sequence>
<dbReference type="AlphaFoldDB" id="A0AAD6UG04"/>